<reference evidence="4" key="1">
    <citation type="submission" date="2020-08" db="EMBL/GenBank/DDBJ databases">
        <title>Genomic Encyclopedia of Type Strains, Phase IV (KMG-IV): sequencing the most valuable type-strain genomes for metagenomic binning, comparative biology and taxonomic classification.</title>
        <authorList>
            <person name="Goeker M."/>
        </authorList>
    </citation>
    <scope>NUCLEOTIDE SEQUENCE [LARGE SCALE GENOMIC DNA]</scope>
    <source>
        <strain evidence="4">DSM 105040</strain>
    </source>
</reference>
<dbReference type="SUPFAM" id="SSF117074">
    <property type="entry name" value="Hypothetical protein PA1324"/>
    <property type="match status" value="1"/>
</dbReference>
<evidence type="ECO:0000256" key="1">
    <source>
        <dbReference type="SAM" id="SignalP"/>
    </source>
</evidence>
<feature type="domain" description="GEVED" evidence="3">
    <location>
        <begin position="747"/>
        <end position="832"/>
    </location>
</feature>
<dbReference type="SUPFAM" id="SSF50956">
    <property type="entry name" value="Thermostable phytase (3-phytase)"/>
    <property type="match status" value="1"/>
</dbReference>
<gene>
    <name evidence="4" type="ORF">GGR17_000108</name>
</gene>
<proteinExistence type="predicted"/>
<dbReference type="Proteomes" id="UP000585681">
    <property type="component" value="Unassembled WGS sequence"/>
</dbReference>
<dbReference type="InterPro" id="IPR013783">
    <property type="entry name" value="Ig-like_fold"/>
</dbReference>
<evidence type="ECO:0000259" key="3">
    <source>
        <dbReference type="Pfam" id="PF20009"/>
    </source>
</evidence>
<dbReference type="InterPro" id="IPR047589">
    <property type="entry name" value="DUF11_rpt"/>
</dbReference>
<evidence type="ECO:0000313" key="5">
    <source>
        <dbReference type="Proteomes" id="UP000585681"/>
    </source>
</evidence>
<dbReference type="Pfam" id="PF20009">
    <property type="entry name" value="GEVED"/>
    <property type="match status" value="2"/>
</dbReference>
<comment type="caution">
    <text evidence="4">The sequence shown here is derived from an EMBL/GenBank/DDBJ whole genome shotgun (WGS) entry which is preliminary data.</text>
</comment>
<dbReference type="InterPro" id="IPR045474">
    <property type="entry name" value="GEVED"/>
</dbReference>
<feature type="domain" description="DUF11" evidence="2">
    <location>
        <begin position="1243"/>
        <end position="1340"/>
    </location>
</feature>
<accession>A0A840CDL2</accession>
<sequence length="1731" mass="176887">MNMNPFIRRNRFSTRRASFTFLAAVAGLSTGSAALAETCSVSPGFVNWVTPGTIGGLNTDQSASLQWGSANTDITISGPQFVPGTETSIIRISELSEGRGTYSVSFNAPVIHDLNVFIGNAGRNALEPLSSGIIGDFNMALSGNGSVSNLFGTVAPLDNQGYFQTFGSDSEGIAVTTLTGTGADGLPLDGRFWVHDPNVVPGDVNLGGQDQAYGMIDLAYNPPGVISGASETVTQLTMRQVGIGVGPTVALGIQARLKSCIEAADDDFSAAPIDTSSGGTTGSVLAGDILNGGGVDTAPLVGNVDLAVVSAPAPAAGSISLNTDTGEIVVAQGTTPGTYSVEYSLTDRPAGGVPANTDTATATVVVSGTLPASTNVVAVDDDYTASPVNALVGGTAGEVLANDTVGGLPAAFPGVTLEVVTEAVPANAGDPVPTLVTSGLDAGRVVVPAGVASGVYTIDYRLCDAVDPADCDTATATIAVFEGNGVDYGDAPVSYVAAIHDVPAAPTVYLGAVAPDTELVAQSDGTATADDLFDTDDEDAITFPVLTQGTISTLDVTVTGAGYLQGWIDFNGDGLFEDALGERIASDLRDDGTVHDNIPGDGVIQIDVSVPTDATTSTTFARFRYGGEAGLGFAGFAVDGEVEDYSLIIAAADLVDRGDAPASYGDPRHVVVPEIYLGGGLPDTETTPQNSAAADADDLAGIDDEDGVAAFPTLVAGTTVPLSVQTHETLSLQLDLGLPVLSGITNLQLWIDFNQNGLFDAAEQIATDYRDGGTGDTDGTFNNQINLNIPVPADIGNGTTYARLRWSTSSAVTADPFDGLNLDGEVEDYVVTLSNPNGPLTCSSTFYMIATETTQNLPSLNALSISENAGSYTLNHTALPPDYTGNYLVTGWGYNELDGYIYGIRQSPRSLMRIDASGAVREVADLSGLSLESPDTSTDILPNGILVYMSGTDFSRYQLLDISDPANPVALGVLSAGAGAAYGRDMAYNPRDGLMYFFDSSRNLHALDPRNGTPGATTVALVANVPLPAGKFAIDFDSVWFDSSGFMYTFDNQSRQVFGIEVGSEGNRPASYEFIEVQGTIDNVTYQGNDGASCRAPGPFVSTVFQEGSISGTLYQDTNGSGTRDGAEAGLPAGITVTLYDDNGTPSDPGDDTLAQTTETAADGSYGFATVNATRTYRIEVDETDPEIPAGLTLSTANPLTGVPVTTGADTADQDFGFVTAVASADLSLSKSVIRAADGQPAPQATNGEALDVVLTVTNDGPGSASDVRVRDLLPDGFAYVADDAATQGDSYDPGTGIWALGDVPAGSSHALTIRVTMRDSGEHTNTAEIVASSLTDPDSDPATGPLVDDLSDGLADDDEASATVAYTGTGATLSGVVFFDNGAGATAYDGLHSGAETGTDKAVVQILDGAGGLLDTPALAADGSWSLTLPDGYADAVTVSVLPAEGLRTASETAATLPALVNADARDGAFTFTPAPGTSYADLNVGVITEARLNQSQQSAILPGQVVSLRHEYMADAPGTVSFDISAQSGATPGAFSTALFVDTGCDGTADTPATSPVAIQAETLICLIARVSASSAVGPGASYSFDLVANTAYGASGLSEVDSNTDRLTVESAQGALTLSKTVRNLSQGTPEGVSNGASAGDVLEYRIYLRNTGTLPASDIVIHDRTPPYTVLAAAIPSPVNLGNGVTCTSATSGSGGSGYAGELRWDCAGLYQPGTEGSVTFQVRIAP</sequence>
<dbReference type="EMBL" id="JACIEQ010000001">
    <property type="protein sequence ID" value="MBB4020317.1"/>
    <property type="molecule type" value="Genomic_DNA"/>
</dbReference>
<feature type="domain" description="GEVED" evidence="3">
    <location>
        <begin position="563"/>
        <end position="647"/>
    </location>
</feature>
<dbReference type="PANTHER" id="PTHR34819">
    <property type="entry name" value="LARGE CYSTEINE-RICH PERIPLASMIC PROTEIN OMCB"/>
    <property type="match status" value="1"/>
</dbReference>
<dbReference type="NCBIfam" id="TIGR01451">
    <property type="entry name" value="B_ant_repeat"/>
    <property type="match status" value="2"/>
</dbReference>
<organism evidence="4 5">
    <name type="scientific">Actibacterium naphthalenivorans</name>
    <dbReference type="NCBI Taxonomy" id="1614693"/>
    <lineage>
        <taxon>Bacteria</taxon>
        <taxon>Pseudomonadati</taxon>
        <taxon>Pseudomonadota</taxon>
        <taxon>Alphaproteobacteria</taxon>
        <taxon>Rhodobacterales</taxon>
        <taxon>Roseobacteraceae</taxon>
        <taxon>Actibacterium</taxon>
    </lineage>
</organism>
<dbReference type="InterPro" id="IPR051172">
    <property type="entry name" value="Chlamydia_OmcB"/>
</dbReference>
<evidence type="ECO:0000259" key="2">
    <source>
        <dbReference type="Pfam" id="PF01345"/>
    </source>
</evidence>
<keyword evidence="1" id="KW-0732">Signal</keyword>
<evidence type="ECO:0000313" key="4">
    <source>
        <dbReference type="EMBL" id="MBB4020317.1"/>
    </source>
</evidence>
<dbReference type="PANTHER" id="PTHR34819:SF3">
    <property type="entry name" value="CELL SURFACE PROTEIN"/>
    <property type="match status" value="1"/>
</dbReference>
<keyword evidence="5" id="KW-1185">Reference proteome</keyword>
<name>A0A840CDL2_9RHOB</name>
<protein>
    <submittedName>
        <fullName evidence="4">Putative repeat protein (TIGR01451 family)</fullName>
    </submittedName>
</protein>
<dbReference type="Gene3D" id="2.60.40.10">
    <property type="entry name" value="Immunoglobulins"/>
    <property type="match status" value="1"/>
</dbReference>
<dbReference type="Pfam" id="PF01345">
    <property type="entry name" value="DUF11"/>
    <property type="match status" value="1"/>
</dbReference>
<dbReference type="InterPro" id="IPR001434">
    <property type="entry name" value="OmcB-like_DUF11"/>
</dbReference>
<feature type="signal peptide" evidence="1">
    <location>
        <begin position="1"/>
        <end position="36"/>
    </location>
</feature>
<feature type="chain" id="PRO_5032757800" evidence="1">
    <location>
        <begin position="37"/>
        <end position="1731"/>
    </location>
</feature>